<keyword evidence="3" id="KW-0812">Transmembrane</keyword>
<organism evidence="6 7">
    <name type="scientific">Thauera sedimentorum</name>
    <dbReference type="NCBI Taxonomy" id="2767595"/>
    <lineage>
        <taxon>Bacteria</taxon>
        <taxon>Pseudomonadati</taxon>
        <taxon>Pseudomonadota</taxon>
        <taxon>Betaproteobacteria</taxon>
        <taxon>Rhodocyclales</taxon>
        <taxon>Zoogloeaceae</taxon>
        <taxon>Thauera</taxon>
    </lineage>
</organism>
<dbReference type="PANTHER" id="PTHR45138">
    <property type="entry name" value="REGULATORY COMPONENTS OF SENSORY TRANSDUCTION SYSTEM"/>
    <property type="match status" value="1"/>
</dbReference>
<dbReference type="InterPro" id="IPR043128">
    <property type="entry name" value="Rev_trsase/Diguanyl_cyclase"/>
</dbReference>
<comment type="caution">
    <text evidence="6">The sequence shown here is derived from an EMBL/GenBank/DDBJ whole genome shotgun (WGS) entry which is preliminary data.</text>
</comment>
<dbReference type="Gene3D" id="3.30.450.290">
    <property type="match status" value="1"/>
</dbReference>
<keyword evidence="7" id="KW-1185">Reference proteome</keyword>
<dbReference type="EC" id="2.7.7.65" evidence="1"/>
<evidence type="ECO:0000256" key="2">
    <source>
        <dbReference type="ARBA" id="ARBA00034247"/>
    </source>
</evidence>
<gene>
    <name evidence="6" type="ORF">IFO67_18025</name>
</gene>
<reference evidence="7" key="1">
    <citation type="submission" date="2023-07" db="EMBL/GenBank/DDBJ databases">
        <title>Thauera sp. CAU 1555 isolated from sand of Yaerae Beach.</title>
        <authorList>
            <person name="Kim W."/>
        </authorList>
    </citation>
    <scope>NUCLEOTIDE SEQUENCE [LARGE SCALE GENOMIC DNA]</scope>
    <source>
        <strain evidence="7">CAU 1555</strain>
    </source>
</reference>
<dbReference type="NCBIfam" id="TIGR00254">
    <property type="entry name" value="GGDEF"/>
    <property type="match status" value="1"/>
</dbReference>
<evidence type="ECO:0000259" key="5">
    <source>
        <dbReference type="PROSITE" id="PS50887"/>
    </source>
</evidence>
<evidence type="ECO:0000313" key="7">
    <source>
        <dbReference type="Proteomes" id="UP000603602"/>
    </source>
</evidence>
<dbReference type="InterPro" id="IPR029787">
    <property type="entry name" value="Nucleotide_cyclase"/>
</dbReference>
<dbReference type="InterPro" id="IPR050469">
    <property type="entry name" value="Diguanylate_Cyclase"/>
</dbReference>
<dbReference type="InterPro" id="IPR003660">
    <property type="entry name" value="HAMP_dom"/>
</dbReference>
<keyword evidence="3" id="KW-0472">Membrane</keyword>
<feature type="domain" description="GGDEF" evidence="5">
    <location>
        <begin position="478"/>
        <end position="611"/>
    </location>
</feature>
<dbReference type="CDD" id="cd01949">
    <property type="entry name" value="GGDEF"/>
    <property type="match status" value="1"/>
</dbReference>
<dbReference type="RefSeq" id="WP_187719613.1">
    <property type="nucleotide sequence ID" value="NZ_JACTAH010000003.1"/>
</dbReference>
<evidence type="ECO:0000259" key="4">
    <source>
        <dbReference type="PROSITE" id="PS50885"/>
    </source>
</evidence>
<proteinExistence type="predicted"/>
<dbReference type="PROSITE" id="PS50885">
    <property type="entry name" value="HAMP"/>
    <property type="match status" value="1"/>
</dbReference>
<name>A0ABR9BEM2_9RHOO</name>
<dbReference type="Proteomes" id="UP000603602">
    <property type="component" value="Unassembled WGS sequence"/>
</dbReference>
<dbReference type="Gene3D" id="3.30.70.270">
    <property type="match status" value="1"/>
</dbReference>
<dbReference type="EMBL" id="JACYTO010000003">
    <property type="protein sequence ID" value="MBD8504794.1"/>
    <property type="molecule type" value="Genomic_DNA"/>
</dbReference>
<dbReference type="SUPFAM" id="SSF55073">
    <property type="entry name" value="Nucleotide cyclase"/>
    <property type="match status" value="1"/>
</dbReference>
<evidence type="ECO:0000313" key="6">
    <source>
        <dbReference type="EMBL" id="MBD8504794.1"/>
    </source>
</evidence>
<dbReference type="PROSITE" id="PS50887">
    <property type="entry name" value="GGDEF"/>
    <property type="match status" value="1"/>
</dbReference>
<comment type="catalytic activity">
    <reaction evidence="2">
        <text>2 GTP = 3',3'-c-di-GMP + 2 diphosphate</text>
        <dbReference type="Rhea" id="RHEA:24898"/>
        <dbReference type="ChEBI" id="CHEBI:33019"/>
        <dbReference type="ChEBI" id="CHEBI:37565"/>
        <dbReference type="ChEBI" id="CHEBI:58805"/>
        <dbReference type="EC" id="2.7.7.65"/>
    </reaction>
</comment>
<dbReference type="PANTHER" id="PTHR45138:SF9">
    <property type="entry name" value="DIGUANYLATE CYCLASE DGCM-RELATED"/>
    <property type="match status" value="1"/>
</dbReference>
<keyword evidence="3" id="KW-1133">Transmembrane helix</keyword>
<sequence length="621" mass="68383">MNLNSKVTFLFAAIALGILAMLVAISLYAFRSFSITSSSAHVRTAAEVVRVHLTEAMIQGTIQHREQFLARLMEVQGLSVARVVRSPIVDQQFGAGLVRELPADEIEKAVLASGEPRYELREVNGDTLFRGTIPFVASTEGTPNCLQCHNVPEGAVLGAVTMEMSIADLKERALMTVAGLVAMVALFALLAIALVRRIIRPVGEAARDVEVAVQRALKGDFKSQIAAYPQDEIGQIANDTNRLLSYLDGGLERITQRVVQLTGRNPRQDENKLEATIDMVNSLADAAAFKQAIEEDETKGEIYDRFGRILTERFGITTYSIYEAADGKQMAPMLVDGEAGGACRWCDPQILVRSETCRAKRSGHPVDAIAQPGICYAFRGTPDGGEPRSHYCVPIIQSGSVGSVIQLVVPESDTRRLQEVAPFIHVYVREMAPVLEAKRLTETLRDSSLRDAMTGLNNRRFLEEYVDTLIASARRRQVSLAIMLLDLDYFKVVNDTYGHDAGDTVLKALSGVLKQSVRASDMVIRFGGEEFLIVLQEATVEGAEKVAENIRRSVEQLKIQVAGAVLQKTISIGLAMFPEDSETFWQTVKFADVALYRAKEAGRNRVVRFEAQMWEGHAEAY</sequence>
<dbReference type="Pfam" id="PF00990">
    <property type="entry name" value="GGDEF"/>
    <property type="match status" value="1"/>
</dbReference>
<feature type="domain" description="HAMP" evidence="4">
    <location>
        <begin position="196"/>
        <end position="252"/>
    </location>
</feature>
<evidence type="ECO:0000256" key="1">
    <source>
        <dbReference type="ARBA" id="ARBA00012528"/>
    </source>
</evidence>
<dbReference type="SMART" id="SM00267">
    <property type="entry name" value="GGDEF"/>
    <property type="match status" value="1"/>
</dbReference>
<feature type="transmembrane region" description="Helical" evidence="3">
    <location>
        <begin position="173"/>
        <end position="195"/>
    </location>
</feature>
<accession>A0ABR9BEM2</accession>
<evidence type="ECO:0000256" key="3">
    <source>
        <dbReference type="SAM" id="Phobius"/>
    </source>
</evidence>
<dbReference type="InterPro" id="IPR000160">
    <property type="entry name" value="GGDEF_dom"/>
</dbReference>
<protein>
    <recommendedName>
        <fullName evidence="1">diguanylate cyclase</fullName>
        <ecNumber evidence="1">2.7.7.65</ecNumber>
    </recommendedName>
</protein>
<feature type="transmembrane region" description="Helical" evidence="3">
    <location>
        <begin position="6"/>
        <end position="30"/>
    </location>
</feature>